<keyword evidence="4" id="KW-1185">Reference proteome</keyword>
<evidence type="ECO:0000256" key="1">
    <source>
        <dbReference type="SAM" id="MobiDB-lite"/>
    </source>
</evidence>
<reference evidence="4" key="1">
    <citation type="submission" date="2014-06" db="EMBL/GenBank/DDBJ databases">
        <authorList>
            <person name="Berkman P.J."/>
        </authorList>
    </citation>
    <scope>NUCLEOTIDE SEQUENCE [LARGE SCALE GENOMIC DNA]</scope>
</reference>
<dbReference type="AlphaFoldDB" id="A0A0F7S8Y2"/>
<sequence>MKLIAYSVHFFILIQSVFAPRTPWNQVDDAIFGGLENLSEWSDTFSHSEPHVARTPQSPSSSATLAFRPPGHPHEAHYAPGYPRTWDNVQPPAPQQWGNVQPPAPQQWGNVQPPAPLQWGHVQPPAPQQRGNVQPPATNEFYPDPHWNHIYQPHTAPQQYATHAPAPLVPFDPSPIEHWPNVEDRNPDDLTAVVYGNKGKGPLLEPAQHEEYNSNRRQATAHNPAGLIPGSEPLALSGRPLIIKYGPDKGLFPLVDKIKGMLKISRANRRYPFSRSLSQDDMPNFYSSIYDYLSSSNRLFKEIIFENRRYLISFIRPNNELKLKQLAYSTTIWEFKAEATRDTVAPSL</sequence>
<name>A0A0F7S8Y2_9BASI</name>
<gene>
    <name evidence="3" type="primary">SSCI61330.1</name>
</gene>
<feature type="signal peptide" evidence="2">
    <location>
        <begin position="1"/>
        <end position="19"/>
    </location>
</feature>
<accession>A0A0F7S8Y2</accession>
<evidence type="ECO:0008006" key="5">
    <source>
        <dbReference type="Google" id="ProtNLM"/>
    </source>
</evidence>
<feature type="region of interest" description="Disordered" evidence="1">
    <location>
        <begin position="46"/>
        <end position="152"/>
    </location>
</feature>
<evidence type="ECO:0000313" key="3">
    <source>
        <dbReference type="EMBL" id="CDW98741.1"/>
    </source>
</evidence>
<proteinExistence type="predicted"/>
<feature type="compositionally biased region" description="Polar residues" evidence="1">
    <location>
        <begin position="55"/>
        <end position="64"/>
    </location>
</feature>
<evidence type="ECO:0000313" key="4">
    <source>
        <dbReference type="Proteomes" id="UP000242770"/>
    </source>
</evidence>
<keyword evidence="2" id="KW-0732">Signal</keyword>
<organism evidence="3 4">
    <name type="scientific">Sporisorium scitamineum</name>
    <dbReference type="NCBI Taxonomy" id="49012"/>
    <lineage>
        <taxon>Eukaryota</taxon>
        <taxon>Fungi</taxon>
        <taxon>Dikarya</taxon>
        <taxon>Basidiomycota</taxon>
        <taxon>Ustilaginomycotina</taxon>
        <taxon>Ustilaginomycetes</taxon>
        <taxon>Ustilaginales</taxon>
        <taxon>Ustilaginaceae</taxon>
        <taxon>Sporisorium</taxon>
    </lineage>
</organism>
<evidence type="ECO:0000256" key="2">
    <source>
        <dbReference type="SAM" id="SignalP"/>
    </source>
</evidence>
<protein>
    <recommendedName>
        <fullName evidence="5">Effector family protein Eff1</fullName>
    </recommendedName>
</protein>
<feature type="chain" id="PRO_5002521779" description="Effector family protein Eff1" evidence="2">
    <location>
        <begin position="20"/>
        <end position="348"/>
    </location>
</feature>
<dbReference type="Proteomes" id="UP000242770">
    <property type="component" value="Unassembled WGS sequence"/>
</dbReference>
<dbReference type="EMBL" id="CCFA01003644">
    <property type="protein sequence ID" value="CDW98741.1"/>
    <property type="molecule type" value="Genomic_DNA"/>
</dbReference>